<gene>
    <name evidence="3" type="ORF">E3N88_09883</name>
</gene>
<protein>
    <recommendedName>
        <fullName evidence="2">DUF4216 domain-containing protein</fullName>
    </recommendedName>
</protein>
<feature type="compositionally biased region" description="Acidic residues" evidence="1">
    <location>
        <begin position="128"/>
        <end position="153"/>
    </location>
</feature>
<proteinExistence type="predicted"/>
<reference evidence="3 4" key="1">
    <citation type="submission" date="2019-05" db="EMBL/GenBank/DDBJ databases">
        <title>Mikania micrantha, genome provides insights into the molecular mechanism of rapid growth.</title>
        <authorList>
            <person name="Liu B."/>
        </authorList>
    </citation>
    <scope>NUCLEOTIDE SEQUENCE [LARGE SCALE GENOMIC DNA]</scope>
    <source>
        <strain evidence="3">NLD-2019</strain>
        <tissue evidence="3">Leaf</tissue>
    </source>
</reference>
<dbReference type="Pfam" id="PF13952">
    <property type="entry name" value="DUF4216"/>
    <property type="match status" value="1"/>
</dbReference>
<name>A0A5N6PL90_9ASTR</name>
<organism evidence="3 4">
    <name type="scientific">Mikania micrantha</name>
    <name type="common">bitter vine</name>
    <dbReference type="NCBI Taxonomy" id="192012"/>
    <lineage>
        <taxon>Eukaryota</taxon>
        <taxon>Viridiplantae</taxon>
        <taxon>Streptophyta</taxon>
        <taxon>Embryophyta</taxon>
        <taxon>Tracheophyta</taxon>
        <taxon>Spermatophyta</taxon>
        <taxon>Magnoliopsida</taxon>
        <taxon>eudicotyledons</taxon>
        <taxon>Gunneridae</taxon>
        <taxon>Pentapetalae</taxon>
        <taxon>asterids</taxon>
        <taxon>campanulids</taxon>
        <taxon>Asterales</taxon>
        <taxon>Asteraceae</taxon>
        <taxon>Asteroideae</taxon>
        <taxon>Heliantheae alliance</taxon>
        <taxon>Eupatorieae</taxon>
        <taxon>Mikania</taxon>
    </lineage>
</organism>
<dbReference type="Proteomes" id="UP000326396">
    <property type="component" value="Linkage Group LG12"/>
</dbReference>
<evidence type="ECO:0000313" key="4">
    <source>
        <dbReference type="Proteomes" id="UP000326396"/>
    </source>
</evidence>
<feature type="compositionally biased region" description="Acidic residues" evidence="1">
    <location>
        <begin position="162"/>
        <end position="174"/>
    </location>
</feature>
<dbReference type="InterPro" id="IPR025312">
    <property type="entry name" value="DUF4216"/>
</dbReference>
<keyword evidence="4" id="KW-1185">Reference proteome</keyword>
<dbReference type="PANTHER" id="PTHR48258:SF10">
    <property type="entry name" value="DUF4218 DOMAIN-CONTAINING PROTEIN"/>
    <property type="match status" value="1"/>
</dbReference>
<dbReference type="EMBL" id="SZYD01000004">
    <property type="protein sequence ID" value="KAD6455177.1"/>
    <property type="molecule type" value="Genomic_DNA"/>
</dbReference>
<feature type="domain" description="DUF4216" evidence="2">
    <location>
        <begin position="27"/>
        <end position="77"/>
    </location>
</feature>
<dbReference type="PANTHER" id="PTHR48258">
    <property type="entry name" value="DUF4218 DOMAIN-CONTAINING PROTEIN-RELATED"/>
    <property type="match status" value="1"/>
</dbReference>
<accession>A0A5N6PL90</accession>
<evidence type="ECO:0000259" key="2">
    <source>
        <dbReference type="Pfam" id="PF13952"/>
    </source>
</evidence>
<dbReference type="AlphaFoldDB" id="A0A5N6PL90"/>
<evidence type="ECO:0000313" key="3">
    <source>
        <dbReference type="EMBL" id="KAD6455177.1"/>
    </source>
</evidence>
<evidence type="ECO:0000256" key="1">
    <source>
        <dbReference type="SAM" id="MobiDB-lite"/>
    </source>
</evidence>
<comment type="caution">
    <text evidence="3">The sequence shown here is derived from an EMBL/GenBank/DDBJ whole genome shotgun (WGS) entry which is preliminary data.</text>
</comment>
<feature type="region of interest" description="Disordered" evidence="1">
    <location>
        <begin position="126"/>
        <end position="174"/>
    </location>
</feature>
<dbReference type="OrthoDB" id="1878503at2759"/>
<sequence length="174" mass="20186">MTLDKSWTKIPNKVDPMFIKGAMDFAERGKKYVEPHFISVDTSRSAYKEDPFIFASQAQQAFYINDSLKPNSQWKIIERITHRHLWDIPEDMNGEDLLEDINLLREDIADEIVENVDVQVSDANKDDFIDDDIDNSDYSMEDSGSELNLDDSETEKHNSDNEIVESDDDDDDDW</sequence>